<name>A0A914Q823_9BILA</name>
<sequence length="503" mass="57955">MTTVYEQIILNDVSVKDHMTFDGLKDSQATHVLTGITYGATSIINVKYKLNRNETKKDVEGKLKAILQKNFWIKAEGELKMNIDENDAKEFEHSEFKLVSDGFIPEGGTVFQSIQEVAAFISTIPSLVKKTNGGKGVPLSYDFALIPIPDSTKLNDIIYSEINEGITSEALEVLNEMNNSKNYLCQKESDLKYNEDFIKDDYFQLLSSKKKELRELCFEIEYELSVMTPQITQCEKPDKAIRDVLKKYSNSDLTFPKIKSFCKTFEPCELKIQQIQRLKEGNEDIIFVGKETFVEVIFLDLDSYYILFFNLDDSVKLFENLNLFMKLSNKNVTKINSVVPVNSAAGDVHDEMKFVFVDSQLNTEARTLLKIPEGNRICEFINRICVDPDCLQTSKEDSSKCFVKCKVKRQFQLEKPNKRVDFDLCCPRSLQGGRHCCDKKKCEWYCYDCRKRMQFGFDGNLYCECGFAPISSFIYSCSDPLHSDYIKHDEHELTNWLAKNFSF</sequence>
<dbReference type="PANTHER" id="PTHR31594:SF14">
    <property type="entry name" value="FIBRONECTIN TYPE-III DOMAIN-CONTAINING PROTEIN"/>
    <property type="match status" value="1"/>
</dbReference>
<dbReference type="AlphaFoldDB" id="A0A914Q823"/>
<reference evidence="2" key="1">
    <citation type="submission" date="2022-11" db="UniProtKB">
        <authorList>
            <consortium name="WormBaseParasite"/>
        </authorList>
    </citation>
    <scope>IDENTIFICATION</scope>
</reference>
<keyword evidence="1" id="KW-1185">Reference proteome</keyword>
<proteinExistence type="predicted"/>
<dbReference type="InterPro" id="IPR052090">
    <property type="entry name" value="Cytolytic_pore-forming_toxin"/>
</dbReference>
<evidence type="ECO:0000313" key="1">
    <source>
        <dbReference type="Proteomes" id="UP000887578"/>
    </source>
</evidence>
<protein>
    <submittedName>
        <fullName evidence="2">Uncharacterized protein</fullName>
    </submittedName>
</protein>
<dbReference type="PANTHER" id="PTHR31594">
    <property type="entry name" value="AIG1-TYPE G DOMAIN-CONTAINING PROTEIN"/>
    <property type="match status" value="1"/>
</dbReference>
<accession>A0A914Q823</accession>
<dbReference type="Proteomes" id="UP000887578">
    <property type="component" value="Unplaced"/>
</dbReference>
<dbReference type="WBParaSite" id="PDA_v2.g23289.t1">
    <property type="protein sequence ID" value="PDA_v2.g23289.t1"/>
    <property type="gene ID" value="PDA_v2.g23289"/>
</dbReference>
<evidence type="ECO:0000313" key="2">
    <source>
        <dbReference type="WBParaSite" id="PDA_v2.g23289.t1"/>
    </source>
</evidence>
<organism evidence="1 2">
    <name type="scientific">Panagrolaimus davidi</name>
    <dbReference type="NCBI Taxonomy" id="227884"/>
    <lineage>
        <taxon>Eukaryota</taxon>
        <taxon>Metazoa</taxon>
        <taxon>Ecdysozoa</taxon>
        <taxon>Nematoda</taxon>
        <taxon>Chromadorea</taxon>
        <taxon>Rhabditida</taxon>
        <taxon>Tylenchina</taxon>
        <taxon>Panagrolaimomorpha</taxon>
        <taxon>Panagrolaimoidea</taxon>
        <taxon>Panagrolaimidae</taxon>
        <taxon>Panagrolaimus</taxon>
    </lineage>
</organism>